<evidence type="ECO:0008006" key="3">
    <source>
        <dbReference type="Google" id="ProtNLM"/>
    </source>
</evidence>
<dbReference type="Proteomes" id="UP000186609">
    <property type="component" value="Chromosome"/>
</dbReference>
<reference evidence="1 2" key="1">
    <citation type="submission" date="2017-01" db="EMBL/GenBank/DDBJ databases">
        <authorList>
            <person name="Mah S.A."/>
            <person name="Swanson W.J."/>
            <person name="Moy G.W."/>
            <person name="Vacquier V.D."/>
        </authorList>
    </citation>
    <scope>NUCLEOTIDE SEQUENCE [LARGE SCALE GENOMIC DNA]</scope>
    <source>
        <strain evidence="1 2">DCY110</strain>
    </source>
</reference>
<dbReference type="GO" id="GO:0004803">
    <property type="term" value="F:transposase activity"/>
    <property type="evidence" value="ECO:0007669"/>
    <property type="project" value="InterPro"/>
</dbReference>
<organism evidence="1 2">
    <name type="scientific">Rhodoferax koreensis</name>
    <dbReference type="NCBI Taxonomy" id="1842727"/>
    <lineage>
        <taxon>Bacteria</taxon>
        <taxon>Pseudomonadati</taxon>
        <taxon>Pseudomonadota</taxon>
        <taxon>Betaproteobacteria</taxon>
        <taxon>Burkholderiales</taxon>
        <taxon>Comamonadaceae</taxon>
        <taxon>Rhodoferax</taxon>
    </lineage>
</organism>
<dbReference type="KEGG" id="rhy:RD110_01130"/>
<dbReference type="GO" id="GO:0043565">
    <property type="term" value="F:sequence-specific DNA binding"/>
    <property type="evidence" value="ECO:0007669"/>
    <property type="project" value="InterPro"/>
</dbReference>
<name>A0A1P8K304_9BURK</name>
<dbReference type="Pfam" id="PF01527">
    <property type="entry name" value="HTH_Tnp_1"/>
    <property type="match status" value="1"/>
</dbReference>
<dbReference type="GO" id="GO:0006313">
    <property type="term" value="P:DNA transposition"/>
    <property type="evidence" value="ECO:0007669"/>
    <property type="project" value="InterPro"/>
</dbReference>
<evidence type="ECO:0000313" key="1">
    <source>
        <dbReference type="EMBL" id="APW40395.1"/>
    </source>
</evidence>
<dbReference type="STRING" id="1842727.RD110_01130"/>
<evidence type="ECO:0000313" key="2">
    <source>
        <dbReference type="Proteomes" id="UP000186609"/>
    </source>
</evidence>
<keyword evidence="2" id="KW-1185">Reference proteome</keyword>
<dbReference type="SUPFAM" id="SSF48295">
    <property type="entry name" value="TrpR-like"/>
    <property type="match status" value="1"/>
</dbReference>
<proteinExistence type="predicted"/>
<accession>A0A1P8K304</accession>
<sequence>MLIGRRRRKHSDEFKVQVVAACSQPGVSIAAVSMAHGVNANLARRWIFDASGARDRVPVQEDRAVETASPKLALPPPFVPASLPPSPPLSEIRVELRRGAMAISVTWPVGAASECAAWMRELLR</sequence>
<dbReference type="InterPro" id="IPR010921">
    <property type="entry name" value="Trp_repressor/repl_initiator"/>
</dbReference>
<dbReference type="AlphaFoldDB" id="A0A1P8K304"/>
<protein>
    <recommendedName>
        <fullName evidence="3">Transposase</fullName>
    </recommendedName>
</protein>
<dbReference type="EMBL" id="CP019236">
    <property type="protein sequence ID" value="APW40395.1"/>
    <property type="molecule type" value="Genomic_DNA"/>
</dbReference>
<gene>
    <name evidence="1" type="ORF">RD110_01130</name>
</gene>
<dbReference type="InterPro" id="IPR002514">
    <property type="entry name" value="Transposase_8"/>
</dbReference>